<dbReference type="PANTHER" id="PTHR11081">
    <property type="entry name" value="FLAP ENDONUCLEASE FAMILY MEMBER"/>
    <property type="match status" value="1"/>
</dbReference>
<reference evidence="6" key="2">
    <citation type="submission" date="2023-06" db="EMBL/GenBank/DDBJ databases">
        <authorList>
            <consortium name="Lawrence Berkeley National Laboratory"/>
            <person name="Haridas S."/>
            <person name="Hensen N."/>
            <person name="Bonometti L."/>
            <person name="Westerberg I."/>
            <person name="Brannstrom I.O."/>
            <person name="Guillou S."/>
            <person name="Cros-Aarteil S."/>
            <person name="Calhoun S."/>
            <person name="Kuo A."/>
            <person name="Mondo S."/>
            <person name="Pangilinan J."/>
            <person name="Riley R."/>
            <person name="Labutti K."/>
            <person name="Andreopoulos B."/>
            <person name="Lipzen A."/>
            <person name="Chen C."/>
            <person name="Yanf M."/>
            <person name="Daum C."/>
            <person name="Ng V."/>
            <person name="Clum A."/>
            <person name="Steindorff A."/>
            <person name="Ohm R."/>
            <person name="Martin F."/>
            <person name="Silar P."/>
            <person name="Natvig D."/>
            <person name="Lalanne C."/>
            <person name="Gautier V."/>
            <person name="Ament-Velasquez S.L."/>
            <person name="Kruys A."/>
            <person name="Hutchinson M.I."/>
            <person name="Powell A.J."/>
            <person name="Barry K."/>
            <person name="Miller A.N."/>
            <person name="Grigoriev I.V."/>
            <person name="Debuchy R."/>
            <person name="Gladieux P."/>
            <person name="Thoren M.H."/>
            <person name="Johannesson H."/>
        </authorList>
    </citation>
    <scope>NUCLEOTIDE SEQUENCE</scope>
    <source>
        <strain evidence="6">CBS 314.62</strain>
    </source>
</reference>
<feature type="domain" description="XPG N-terminal" evidence="5">
    <location>
        <begin position="1"/>
        <end position="101"/>
    </location>
</feature>
<proteinExistence type="predicted"/>
<evidence type="ECO:0000259" key="5">
    <source>
        <dbReference type="SMART" id="SM00485"/>
    </source>
</evidence>
<dbReference type="InterPro" id="IPR036279">
    <property type="entry name" value="5-3_exonuclease_C_sf"/>
</dbReference>
<evidence type="ECO:0000256" key="3">
    <source>
        <dbReference type="SAM" id="MobiDB-lite"/>
    </source>
</evidence>
<dbReference type="PRINTS" id="PR00853">
    <property type="entry name" value="XPGRADSUPER"/>
</dbReference>
<feature type="compositionally biased region" description="Acidic residues" evidence="3">
    <location>
        <begin position="420"/>
        <end position="430"/>
    </location>
</feature>
<feature type="compositionally biased region" description="Low complexity" evidence="3">
    <location>
        <begin position="783"/>
        <end position="799"/>
    </location>
</feature>
<organism evidence="6 7">
    <name type="scientific">Podospora appendiculata</name>
    <dbReference type="NCBI Taxonomy" id="314037"/>
    <lineage>
        <taxon>Eukaryota</taxon>
        <taxon>Fungi</taxon>
        <taxon>Dikarya</taxon>
        <taxon>Ascomycota</taxon>
        <taxon>Pezizomycotina</taxon>
        <taxon>Sordariomycetes</taxon>
        <taxon>Sordariomycetidae</taxon>
        <taxon>Sordariales</taxon>
        <taxon>Podosporaceae</taxon>
        <taxon>Podospora</taxon>
    </lineage>
</organism>
<dbReference type="AlphaFoldDB" id="A0AAE1C9A6"/>
<feature type="compositionally biased region" description="Basic residues" evidence="3">
    <location>
        <begin position="696"/>
        <end position="705"/>
    </location>
</feature>
<dbReference type="GO" id="GO:0017108">
    <property type="term" value="F:5'-flap endonuclease activity"/>
    <property type="evidence" value="ECO:0007669"/>
    <property type="project" value="TreeGrafter"/>
</dbReference>
<dbReference type="CDD" id="cd09870">
    <property type="entry name" value="PIN_YEN1"/>
    <property type="match status" value="1"/>
</dbReference>
<evidence type="ECO:0000313" key="7">
    <source>
        <dbReference type="Proteomes" id="UP001270362"/>
    </source>
</evidence>
<dbReference type="SMART" id="SM00484">
    <property type="entry name" value="XPGI"/>
    <property type="match status" value="1"/>
</dbReference>
<accession>A0AAE1C9A6</accession>
<dbReference type="PANTHER" id="PTHR11081:SF75">
    <property type="entry name" value="ENDONUCLEASE, PUTATIVE (AFU_ORTHOLOGUE AFUA_3G13260)-RELATED"/>
    <property type="match status" value="1"/>
</dbReference>
<dbReference type="Gene3D" id="1.10.150.20">
    <property type="entry name" value="5' to 3' exonuclease, C-terminal subdomain"/>
    <property type="match status" value="1"/>
</dbReference>
<dbReference type="FunFam" id="3.40.50.1010:FF:000051">
    <property type="entry name" value="Rad2-like endonuclease, putative (AFU_orthologue AFUA_3G13260)"/>
    <property type="match status" value="1"/>
</dbReference>
<dbReference type="EMBL" id="JAULSO010000004">
    <property type="protein sequence ID" value="KAK3683876.1"/>
    <property type="molecule type" value="Genomic_DNA"/>
</dbReference>
<feature type="region of interest" description="Disordered" evidence="3">
    <location>
        <begin position="517"/>
        <end position="738"/>
    </location>
</feature>
<dbReference type="InterPro" id="IPR029060">
    <property type="entry name" value="PIN-like_dom_sf"/>
</dbReference>
<dbReference type="Pfam" id="PF18380">
    <property type="entry name" value="GEN1_C"/>
    <property type="match status" value="1"/>
</dbReference>
<evidence type="ECO:0000256" key="1">
    <source>
        <dbReference type="ARBA" id="ARBA00022722"/>
    </source>
</evidence>
<comment type="caution">
    <text evidence="6">The sequence shown here is derived from an EMBL/GenBank/DDBJ whole genome shotgun (WGS) entry which is preliminary data.</text>
</comment>
<dbReference type="InterPro" id="IPR006084">
    <property type="entry name" value="XPG/Rad2"/>
</dbReference>
<dbReference type="SMART" id="SM00485">
    <property type="entry name" value="XPGN"/>
    <property type="match status" value="1"/>
</dbReference>
<evidence type="ECO:0000259" key="4">
    <source>
        <dbReference type="SMART" id="SM00484"/>
    </source>
</evidence>
<gene>
    <name evidence="6" type="ORF">B0T22DRAFT_431510</name>
</gene>
<keyword evidence="7" id="KW-1185">Reference proteome</keyword>
<protein>
    <recommendedName>
        <fullName evidence="8">Flap structure-specific endonuclease</fullName>
    </recommendedName>
</protein>
<feature type="domain" description="XPG-I" evidence="4">
    <location>
        <begin position="108"/>
        <end position="182"/>
    </location>
</feature>
<feature type="region of interest" description="Disordered" evidence="3">
    <location>
        <begin position="403"/>
        <end position="446"/>
    </location>
</feature>
<dbReference type="Pfam" id="PF00752">
    <property type="entry name" value="XPG_N"/>
    <property type="match status" value="1"/>
</dbReference>
<dbReference type="Gene3D" id="3.40.50.1010">
    <property type="entry name" value="5'-nuclease"/>
    <property type="match status" value="2"/>
</dbReference>
<dbReference type="SUPFAM" id="SSF88723">
    <property type="entry name" value="PIN domain-like"/>
    <property type="match status" value="1"/>
</dbReference>
<dbReference type="InterPro" id="IPR041177">
    <property type="entry name" value="GEN1_C"/>
</dbReference>
<keyword evidence="1" id="KW-0540">Nuclease</keyword>
<dbReference type="GO" id="GO:0008821">
    <property type="term" value="F:crossover junction DNA endonuclease activity"/>
    <property type="evidence" value="ECO:0007669"/>
    <property type="project" value="InterPro"/>
</dbReference>
<evidence type="ECO:0000256" key="2">
    <source>
        <dbReference type="ARBA" id="ARBA00022801"/>
    </source>
</evidence>
<feature type="compositionally biased region" description="Low complexity" evidence="3">
    <location>
        <begin position="481"/>
        <end position="492"/>
    </location>
</feature>
<feature type="compositionally biased region" description="Polar residues" evidence="3">
    <location>
        <begin position="542"/>
        <end position="569"/>
    </location>
</feature>
<evidence type="ECO:0000313" key="6">
    <source>
        <dbReference type="EMBL" id="KAK3683876.1"/>
    </source>
</evidence>
<dbReference type="FunFam" id="3.40.50.1010:FF:000037">
    <property type="entry name" value="Rad2-like endonuclease, putative (AFU_orthologue AFUA_3G13260)"/>
    <property type="match status" value="1"/>
</dbReference>
<dbReference type="Proteomes" id="UP001270362">
    <property type="component" value="Unassembled WGS sequence"/>
</dbReference>
<dbReference type="Pfam" id="PF00867">
    <property type="entry name" value="XPG_I"/>
    <property type="match status" value="1"/>
</dbReference>
<feature type="region of interest" description="Disordered" evidence="3">
    <location>
        <begin position="753"/>
        <end position="826"/>
    </location>
</feature>
<dbReference type="InterPro" id="IPR006086">
    <property type="entry name" value="XPG-I_dom"/>
</dbReference>
<dbReference type="CDD" id="cd09906">
    <property type="entry name" value="H3TH_YEN1"/>
    <property type="match status" value="1"/>
</dbReference>
<dbReference type="InterPro" id="IPR037316">
    <property type="entry name" value="Yen1_H3TH"/>
</dbReference>
<name>A0AAE1C9A6_9PEZI</name>
<dbReference type="SUPFAM" id="SSF47807">
    <property type="entry name" value="5' to 3' exonuclease, C-terminal subdomain"/>
    <property type="match status" value="1"/>
</dbReference>
<evidence type="ECO:0008006" key="8">
    <source>
        <dbReference type="Google" id="ProtNLM"/>
    </source>
</evidence>
<reference evidence="6" key="1">
    <citation type="journal article" date="2023" name="Mol. Phylogenet. Evol.">
        <title>Genome-scale phylogeny and comparative genomics of the fungal order Sordariales.</title>
        <authorList>
            <person name="Hensen N."/>
            <person name="Bonometti L."/>
            <person name="Westerberg I."/>
            <person name="Brannstrom I.O."/>
            <person name="Guillou S."/>
            <person name="Cros-Aarteil S."/>
            <person name="Calhoun S."/>
            <person name="Haridas S."/>
            <person name="Kuo A."/>
            <person name="Mondo S."/>
            <person name="Pangilinan J."/>
            <person name="Riley R."/>
            <person name="LaButti K."/>
            <person name="Andreopoulos B."/>
            <person name="Lipzen A."/>
            <person name="Chen C."/>
            <person name="Yan M."/>
            <person name="Daum C."/>
            <person name="Ng V."/>
            <person name="Clum A."/>
            <person name="Steindorff A."/>
            <person name="Ohm R.A."/>
            <person name="Martin F."/>
            <person name="Silar P."/>
            <person name="Natvig D.O."/>
            <person name="Lalanne C."/>
            <person name="Gautier V."/>
            <person name="Ament-Velasquez S.L."/>
            <person name="Kruys A."/>
            <person name="Hutchinson M.I."/>
            <person name="Powell A.J."/>
            <person name="Barry K."/>
            <person name="Miller A.N."/>
            <person name="Grigoriev I.V."/>
            <person name="Debuchy R."/>
            <person name="Gladieux P."/>
            <person name="Hiltunen Thoren M."/>
            <person name="Johannesson H."/>
        </authorList>
    </citation>
    <scope>NUCLEOTIDE SEQUENCE</scope>
    <source>
        <strain evidence="6">CBS 314.62</strain>
    </source>
</reference>
<feature type="compositionally biased region" description="Low complexity" evidence="3">
    <location>
        <begin position="584"/>
        <end position="625"/>
    </location>
</feature>
<feature type="region of interest" description="Disordered" evidence="3">
    <location>
        <begin position="474"/>
        <end position="500"/>
    </location>
</feature>
<sequence>MGIKGIYKEIGPGERISLCKLAVQHLEQTGRPFRLAIDISIWQFQVQAAKGGSNPAIRTLFYRLVRLLGHAIQPIFIFDGSNKPAFKRNKRSGRGDGVATAMAKRLIRLFGFVIHDAPGEAEAECAYFQQRGIVDAVLSEDVDTIMFGCRRTLRNWTADGNGKAAKTPTHVSLYEVGDGPDGRGNISGLDREGMVLVAMMSGGDYLPEGVPGCGVKLACEAARAGFGRDLCQIKRADKDALAEWRERLRHELRTNESGFFRTKHKALDIPESFPSIEVLRYYTHPVVSRQATVDRVGGQFPATAAVNVTELREFVRETFDWSFRTGAVKYIRVLAPSLLVQLLLARAASQDILQDDLDLRQEDESKLVRAISSRRAHSSTDATPELRITFVPADVVGLDLDDEPEEEVEEFGRDGIALNSDDEFEEEAGDEPGSSSQAKNGGKKPFDALQPDLAWLPESLVKLGTPLAIQDWEAKQRAKGSRTAAKAATTRQTRSKKSDMPVGALDKFVIVTKSTENLSETAHFPPRLSSPPPSSLPLALPTQNSNKSQLTPSTKSRQPRNNPKPQISKPTGAINPWKLAGSQVSPKVIKSSASAVSAQSQKSSSAHQPILIESSPATAPALPSPINNPYITTTTTTTPTRTIRASKRPSTSPPGEENSFLSDPFSPPSPSLSQQTTMAPKSPTRNRHPSLSLRSRTTRSFKRTRNSADNDVGSSTQRSIADYGRVRKDTNTRAATADTKAVPPAGIITTIDLLSDSDDDDNAISKVSPRAMDQPTLRGGEASFASKHSSPYSSSSSSSLPPTHSDDEDPFASEPAPLPSAQPASYLHHKNTNHSLINEYNNCTTTTISNPAKTTPQLDLASQKTKIYIPCYTSPGHGYFNEIDVSDDDDDTAAAAAAVPARAQSKRFWRGSEITIVDLTGGD</sequence>
<feature type="compositionally biased region" description="Low complexity" evidence="3">
    <location>
        <begin position="632"/>
        <end position="642"/>
    </location>
</feature>
<dbReference type="InterPro" id="IPR006085">
    <property type="entry name" value="XPG_DNA_repair_N"/>
</dbReference>
<dbReference type="GO" id="GO:0006281">
    <property type="term" value="P:DNA repair"/>
    <property type="evidence" value="ECO:0007669"/>
    <property type="project" value="UniProtKB-ARBA"/>
</dbReference>
<keyword evidence="2" id="KW-0378">Hydrolase</keyword>